<organism evidence="1">
    <name type="scientific">Dictyoglomus turgidum</name>
    <dbReference type="NCBI Taxonomy" id="513050"/>
    <lineage>
        <taxon>Bacteria</taxon>
        <taxon>Pseudomonadati</taxon>
        <taxon>Dictyoglomota</taxon>
        <taxon>Dictyoglomia</taxon>
        <taxon>Dictyoglomales</taxon>
        <taxon>Dictyoglomaceae</taxon>
        <taxon>Dictyoglomus</taxon>
    </lineage>
</organism>
<reference evidence="1" key="1">
    <citation type="journal article" date="2020" name="mSystems">
        <title>Genome- and Community-Level Interaction Insights into Carbon Utilization and Element Cycling Functions of Hydrothermarchaeota in Hydrothermal Sediment.</title>
        <authorList>
            <person name="Zhou Z."/>
            <person name="Liu Y."/>
            <person name="Xu W."/>
            <person name="Pan J."/>
            <person name="Luo Z.H."/>
            <person name="Li M."/>
        </authorList>
    </citation>
    <scope>NUCLEOTIDE SEQUENCE [LARGE SCALE GENOMIC DNA]</scope>
    <source>
        <strain evidence="1">SpSt-751</strain>
    </source>
</reference>
<proteinExistence type="predicted"/>
<evidence type="ECO:0000313" key="1">
    <source>
        <dbReference type="EMBL" id="HGB30920.1"/>
    </source>
</evidence>
<accession>A0A7C3SN22</accession>
<name>A0A7C3SN22_9BACT</name>
<sequence>MAKERKASYDCKVINQWESNGNETNYEVEVSQDGNPLAVFVIQLNNDANPPETHQEAIKTHVTNRLALMKMEQKSVVQKPVVSDFTINEADVEGANNPLGLPIEGIR</sequence>
<gene>
    <name evidence="1" type="ORF">ENV35_03485</name>
</gene>
<dbReference type="EMBL" id="DTGA01000091">
    <property type="protein sequence ID" value="HGB30920.1"/>
    <property type="molecule type" value="Genomic_DNA"/>
</dbReference>
<dbReference type="AlphaFoldDB" id="A0A7C3SN22"/>
<comment type="caution">
    <text evidence="1">The sequence shown here is derived from an EMBL/GenBank/DDBJ whole genome shotgun (WGS) entry which is preliminary data.</text>
</comment>
<protein>
    <submittedName>
        <fullName evidence="1">Uncharacterized protein</fullName>
    </submittedName>
</protein>